<dbReference type="AlphaFoldDB" id="A0AAD9GT17"/>
<keyword evidence="1" id="KW-0175">Coiled coil</keyword>
<feature type="coiled-coil region" evidence="1">
    <location>
        <begin position="536"/>
        <end position="586"/>
    </location>
</feature>
<comment type="caution">
    <text evidence="3">The sequence shown here is derived from an EMBL/GenBank/DDBJ whole genome shotgun (WGS) entry which is preliminary data.</text>
</comment>
<name>A0AAD9GT17_9STRA</name>
<evidence type="ECO:0000313" key="3">
    <source>
        <dbReference type="EMBL" id="KAK1944207.1"/>
    </source>
</evidence>
<proteinExistence type="predicted"/>
<keyword evidence="4" id="KW-1185">Reference proteome</keyword>
<gene>
    <name evidence="3" type="ORF">P3T76_004119</name>
</gene>
<dbReference type="CDD" id="cd14686">
    <property type="entry name" value="bZIP"/>
    <property type="match status" value="2"/>
</dbReference>
<organism evidence="3 4">
    <name type="scientific">Phytophthora citrophthora</name>
    <dbReference type="NCBI Taxonomy" id="4793"/>
    <lineage>
        <taxon>Eukaryota</taxon>
        <taxon>Sar</taxon>
        <taxon>Stramenopiles</taxon>
        <taxon>Oomycota</taxon>
        <taxon>Peronosporomycetes</taxon>
        <taxon>Peronosporales</taxon>
        <taxon>Peronosporaceae</taxon>
        <taxon>Phytophthora</taxon>
    </lineage>
</organism>
<evidence type="ECO:0000256" key="2">
    <source>
        <dbReference type="SAM" id="MobiDB-lite"/>
    </source>
</evidence>
<dbReference type="EMBL" id="JASMQC010000006">
    <property type="protein sequence ID" value="KAK1944207.1"/>
    <property type="molecule type" value="Genomic_DNA"/>
</dbReference>
<feature type="region of interest" description="Disordered" evidence="2">
    <location>
        <begin position="475"/>
        <end position="531"/>
    </location>
</feature>
<reference evidence="3" key="1">
    <citation type="submission" date="2023-08" db="EMBL/GenBank/DDBJ databases">
        <title>Reference Genome Resource for the Citrus Pathogen Phytophthora citrophthora.</title>
        <authorList>
            <person name="Moller H."/>
            <person name="Coetzee B."/>
            <person name="Rose L.J."/>
            <person name="Van Niekerk J.M."/>
        </authorList>
    </citation>
    <scope>NUCLEOTIDE SEQUENCE</scope>
    <source>
        <strain evidence="3">STE-U-9442</strain>
    </source>
</reference>
<evidence type="ECO:0000256" key="1">
    <source>
        <dbReference type="SAM" id="Coils"/>
    </source>
</evidence>
<protein>
    <recommendedName>
        <fullName evidence="5">BZIP domain-containing protein</fullName>
    </recommendedName>
</protein>
<evidence type="ECO:0000313" key="4">
    <source>
        <dbReference type="Proteomes" id="UP001259832"/>
    </source>
</evidence>
<sequence>MDVINKGLRYWERIAGKTIAMLRRTPLQTADTMHLPANWTRIDQEIIETLLFDQPLGTDRSSETNAQQILRYRSLLAKQIASDARRSKHRAVQRRFIQRKKDQIHRVKEQVQLLEKEYKLLQATGEQKHLKTENEALKEDIEKCEPLPYPTQEQIDLLLSDQQELIRDNYEKLTTEDWEELLRKNLLEFDVSSCEEDYESTGAVVLGWSDRRKINHKKGTTRFVMSKRFAHLNAEDFFETTYEKLTQKETHPKLFHPAVTVRMQHLQEINKDGVVLHRCMFNPQTGGVVHTIETMMRVQHGRNFIVFLRTLEYNPAYDCLPKTHHWMQLFTALVFTPSVSTTSRRVTGSEDREPGCIFRYAGCLRDLPPDAVKYWIMEMLYVILRFESVMVAPVFAVRAHSWSLTAEYLHPVWPLPPARRSPSQAILKSSAVPVGDQLVVLSLVVLLSFNATLPACWTPTDQRIMEHLLLDQPSNVDDRREAANGDVRNSPRTVELNRAEEKTEKPKRSPSPPKQVTGDKEEDRRARHREVQRRFIQRKKAEVERTKALAQTLEQKYRYLEISAEEKSLKEENRDLQQRVDAAAASVPRVPHVDPVQLLMQNQMELVKEFYEPITPQVLASVQHNAQQEYELSKRDDTFQTSGASVMGWSDFRKVEESSVKFVLSKGFPNARALHLMNFTWDTLSTPATYARFFSPAFPIKVQVLQVISRDALVIHRVLFNPHTQSSSNSLELLWRVRIGDEYVIFDSALQHNAVQQCLGASYKWTQMTTSLGFAPLDVNRDSGCVLRHGGWIRTLITNVNYWFMEMFFMALRFESTMVTPVFALPSEE</sequence>
<feature type="coiled-coil region" evidence="1">
    <location>
        <begin position="97"/>
        <end position="140"/>
    </location>
</feature>
<feature type="compositionally biased region" description="Basic and acidic residues" evidence="2">
    <location>
        <begin position="495"/>
        <end position="507"/>
    </location>
</feature>
<dbReference type="Proteomes" id="UP001259832">
    <property type="component" value="Unassembled WGS sequence"/>
</dbReference>
<accession>A0AAD9GT17</accession>
<evidence type="ECO:0008006" key="5">
    <source>
        <dbReference type="Google" id="ProtNLM"/>
    </source>
</evidence>